<gene>
    <name evidence="2" type="ORF">FCALED_LOCUS1352</name>
</gene>
<organism evidence="2 3">
    <name type="scientific">Funneliformis caledonium</name>
    <dbReference type="NCBI Taxonomy" id="1117310"/>
    <lineage>
        <taxon>Eukaryota</taxon>
        <taxon>Fungi</taxon>
        <taxon>Fungi incertae sedis</taxon>
        <taxon>Mucoromycota</taxon>
        <taxon>Glomeromycotina</taxon>
        <taxon>Glomeromycetes</taxon>
        <taxon>Glomerales</taxon>
        <taxon>Glomeraceae</taxon>
        <taxon>Funneliformis</taxon>
    </lineage>
</organism>
<dbReference type="AlphaFoldDB" id="A0A9N8VJJ5"/>
<dbReference type="OrthoDB" id="2424062at2759"/>
<evidence type="ECO:0000256" key="1">
    <source>
        <dbReference type="SAM" id="MobiDB-lite"/>
    </source>
</evidence>
<reference evidence="2" key="1">
    <citation type="submission" date="2021-06" db="EMBL/GenBank/DDBJ databases">
        <authorList>
            <person name="Kallberg Y."/>
            <person name="Tangrot J."/>
            <person name="Rosling A."/>
        </authorList>
    </citation>
    <scope>NUCLEOTIDE SEQUENCE</scope>
    <source>
        <strain evidence="2">UK204</strain>
    </source>
</reference>
<protein>
    <submittedName>
        <fullName evidence="2">15685_t:CDS:1</fullName>
    </submittedName>
</protein>
<evidence type="ECO:0000313" key="2">
    <source>
        <dbReference type="EMBL" id="CAG8453223.1"/>
    </source>
</evidence>
<keyword evidence="3" id="KW-1185">Reference proteome</keyword>
<dbReference type="EMBL" id="CAJVPQ010000170">
    <property type="protein sequence ID" value="CAG8453223.1"/>
    <property type="molecule type" value="Genomic_DNA"/>
</dbReference>
<proteinExistence type="predicted"/>
<feature type="region of interest" description="Disordered" evidence="1">
    <location>
        <begin position="87"/>
        <end position="114"/>
    </location>
</feature>
<feature type="compositionally biased region" description="Polar residues" evidence="1">
    <location>
        <begin position="87"/>
        <end position="96"/>
    </location>
</feature>
<accession>A0A9N8VJJ5</accession>
<comment type="caution">
    <text evidence="2">The sequence shown here is derived from an EMBL/GenBank/DDBJ whole genome shotgun (WGS) entry which is preliminary data.</text>
</comment>
<dbReference type="Proteomes" id="UP000789570">
    <property type="component" value="Unassembled WGS sequence"/>
</dbReference>
<evidence type="ECO:0000313" key="3">
    <source>
        <dbReference type="Proteomes" id="UP000789570"/>
    </source>
</evidence>
<sequence length="150" mass="17195">MPSKLETICYIYEYSERMTKDYTLNEMTAVTKMDKKDPKIIAYLRVKAFIFLDDLAEYNIHPFETGDIVYLKEKFIRFLNCSFETNGRTSPTPKSTNTRKPKKGRQTLSQMEATSTDLTTDLTVTLNANPLPPNFLTSSSKSNNNTLLEV</sequence>
<name>A0A9N8VJJ5_9GLOM</name>